<dbReference type="EMBL" id="JQBK01000052">
    <property type="protein sequence ID" value="KRN82323.1"/>
    <property type="molecule type" value="Genomic_DNA"/>
</dbReference>
<dbReference type="GO" id="GO:0004527">
    <property type="term" value="F:exonuclease activity"/>
    <property type="evidence" value="ECO:0007669"/>
    <property type="project" value="UniProtKB-KW"/>
</dbReference>
<evidence type="ECO:0000256" key="9">
    <source>
        <dbReference type="ARBA" id="ARBA00022840"/>
    </source>
</evidence>
<keyword evidence="6" id="KW-0255">Endonuclease</keyword>
<dbReference type="Proteomes" id="UP000051491">
    <property type="component" value="Unassembled WGS sequence"/>
</dbReference>
<dbReference type="GO" id="GO:0004519">
    <property type="term" value="F:endonuclease activity"/>
    <property type="evidence" value="ECO:0007669"/>
    <property type="project" value="UniProtKB-KW"/>
</dbReference>
<dbReference type="InterPro" id="IPR043128">
    <property type="entry name" value="Rev_trsase/Diguanyl_cyclase"/>
</dbReference>
<dbReference type="GO" id="GO:0016740">
    <property type="term" value="F:transferase activity"/>
    <property type="evidence" value="ECO:0007669"/>
    <property type="project" value="UniProtKB-KW"/>
</dbReference>
<dbReference type="PROSITE" id="PS50887">
    <property type="entry name" value="GGDEF"/>
    <property type="match status" value="1"/>
</dbReference>
<accession>A0A0R2JYS0</accession>
<comment type="caution">
    <text evidence="13">The sequence shown here is derived from an EMBL/GenBank/DDBJ whole genome shotgun (WGS) entry which is preliminary data.</text>
</comment>
<dbReference type="Pfam" id="PF22335">
    <property type="entry name" value="Cas10-Cmr2_palm2"/>
    <property type="match status" value="1"/>
</dbReference>
<evidence type="ECO:0000256" key="6">
    <source>
        <dbReference type="ARBA" id="ARBA00022759"/>
    </source>
</evidence>
<organism evidence="13 14">
    <name type="scientific">Ligilactobacillus acidipiscis</name>
    <dbReference type="NCBI Taxonomy" id="89059"/>
    <lineage>
        <taxon>Bacteria</taxon>
        <taxon>Bacillati</taxon>
        <taxon>Bacillota</taxon>
        <taxon>Bacilli</taxon>
        <taxon>Lactobacillales</taxon>
        <taxon>Lactobacillaceae</taxon>
        <taxon>Ligilactobacillus</taxon>
    </lineage>
</organism>
<keyword evidence="3" id="KW-0808">Transferase</keyword>
<evidence type="ECO:0000313" key="13">
    <source>
        <dbReference type="EMBL" id="KRN82323.1"/>
    </source>
</evidence>
<name>A0A0R2JYS0_9LACO</name>
<evidence type="ECO:0000256" key="3">
    <source>
        <dbReference type="ARBA" id="ARBA00022679"/>
    </source>
</evidence>
<evidence type="ECO:0000313" key="14">
    <source>
        <dbReference type="Proteomes" id="UP000051491"/>
    </source>
</evidence>
<evidence type="ECO:0000259" key="12">
    <source>
        <dbReference type="PROSITE" id="PS50887"/>
    </source>
</evidence>
<keyword evidence="7" id="KW-0378">Hydrolase</keyword>
<dbReference type="InterPro" id="IPR048693">
    <property type="entry name" value="Cmr2-like_C"/>
</dbReference>
<dbReference type="PANTHER" id="PTHR36528">
    <property type="entry name" value="CRISPR SYSTEM SINGLE-STRAND-SPECIFIC DEOXYRIBONUCLEASE CAS10/CSM1 (SUBTYPE III-A)"/>
    <property type="match status" value="1"/>
</dbReference>
<protein>
    <recommendedName>
        <fullName evidence="2">CRISPR system single-strand-specific deoxyribonuclease Cas10/Csm1 (subtype III-A)</fullName>
    </recommendedName>
    <alternativeName>
        <fullName evidence="11">Cyclic oligoadenylate synthase</fullName>
    </alternativeName>
</protein>
<evidence type="ECO:0000256" key="10">
    <source>
        <dbReference type="ARBA" id="ARBA00023118"/>
    </source>
</evidence>
<reference evidence="13 14" key="1">
    <citation type="journal article" date="2015" name="Genome Announc.">
        <title>Expanding the biotechnology potential of lactobacilli through comparative genomics of 213 strains and associated genera.</title>
        <authorList>
            <person name="Sun Z."/>
            <person name="Harris H.M."/>
            <person name="McCann A."/>
            <person name="Guo C."/>
            <person name="Argimon S."/>
            <person name="Zhang W."/>
            <person name="Yang X."/>
            <person name="Jeffery I.B."/>
            <person name="Cooney J.C."/>
            <person name="Kagawa T.F."/>
            <person name="Liu W."/>
            <person name="Song Y."/>
            <person name="Salvetti E."/>
            <person name="Wrobel A."/>
            <person name="Rasinkangas P."/>
            <person name="Parkhill J."/>
            <person name="Rea M.C."/>
            <person name="O'Sullivan O."/>
            <person name="Ritari J."/>
            <person name="Douillard F.P."/>
            <person name="Paul Ross R."/>
            <person name="Yang R."/>
            <person name="Briner A.E."/>
            <person name="Felis G.E."/>
            <person name="de Vos W.M."/>
            <person name="Barrangou R."/>
            <person name="Klaenhammer T.R."/>
            <person name="Caufield P.W."/>
            <person name="Cui Y."/>
            <person name="Zhang H."/>
            <person name="O'Toole P.W."/>
        </authorList>
    </citation>
    <scope>NUCLEOTIDE SEQUENCE [LARGE SCALE GENOMIC DNA]</scope>
    <source>
        <strain evidence="13 14">DSM 15353</strain>
    </source>
</reference>
<dbReference type="InterPro" id="IPR052117">
    <property type="entry name" value="Cas10/Csm1_subtype-III-A"/>
</dbReference>
<proteinExistence type="inferred from homology"/>
<dbReference type="PANTHER" id="PTHR36528:SF1">
    <property type="entry name" value="CRISPR SYSTEM SINGLE-STRAND-SPECIFIC DEOXYRIBONUCLEASE CAS10_CSM1 (SUBTYPE III-A)"/>
    <property type="match status" value="1"/>
</dbReference>
<dbReference type="PATRIC" id="fig|89059.3.peg.1751"/>
<dbReference type="AlphaFoldDB" id="A0A0R2JYS0"/>
<evidence type="ECO:0000256" key="5">
    <source>
        <dbReference type="ARBA" id="ARBA00022741"/>
    </source>
</evidence>
<dbReference type="Pfam" id="PF20824">
    <property type="entry name" value="Cmr2_hel_dom2"/>
    <property type="match status" value="1"/>
</dbReference>
<feature type="domain" description="GGDEF" evidence="12">
    <location>
        <begin position="502"/>
        <end position="640"/>
    </location>
</feature>
<sequence>MLLESIGKGERMFDKVNSLFFSALLHDVDKVLQKLDESDVKALNKTKNGKEFVRYLKYKSIDDLKGDDIATDDLIYIILFSESIIDRVSLDEVGKGEQSVSNLDDIFNKFGKQESTRSFETQTLTSPRRNIFAQKRTTFDDFEFANVQKRLLNELKENSFDFSSKQRLLNVMEKLTSYINCGVKGQEDISFYDHARLLTCVSSAIYFYLEDNQINNYKQFFLKGSTDILAEKFFQLVSFDISGIQSFIYKITSKGAHKQLRSRSFYLDMISEWIVDRLLEQCGLDRTSLLYSGGGHAYLVLPNTDWCLHEMEKIEHSFNQFFLKSFSTDLYVAFGNAEFSPVSLLRSNVIQNIYRSVNQKVSFKKLNRYSADTILSLNKGGKKKGRECSICHTVDNLISDENKCHLCASLEEFSRNIQKETYFEVVEGVDGLRLDTDHVLKRISSKDSKNKGSNTVYAKNLFNGSDFSGVKIWAGDYTDLENNLFTKYAKRDWKDGESKGIKRIGTLRCDVDDLGYAFMAGFSELEGGKNNIFSRTATFSRSMSMFFKAYINTFAQETHLTIIYSGGDDVFVLGAWDEIIDFAVLLRQNLKNWSNGKLTLSAGIGLFEDKTPINVMARVTGDLEDTAKNSGKDSICLFDENEIFQFDEFIEEVYQGKLISIRKLFDGEGEKGNSFIYKLLDLIKQRNRTDRIAFARLAYYLSQLEEHTDNKQAFNRFKHNMMGWFDNDRGIKEAEMSLILYVYETRKEV</sequence>
<dbReference type="GO" id="GO:0051607">
    <property type="term" value="P:defense response to virus"/>
    <property type="evidence" value="ECO:0007669"/>
    <property type="project" value="UniProtKB-KW"/>
</dbReference>
<keyword evidence="8" id="KW-0269">Exonuclease</keyword>
<keyword evidence="9" id="KW-0067">ATP-binding</keyword>
<dbReference type="InterPro" id="IPR041062">
    <property type="entry name" value="Csm1_B"/>
</dbReference>
<dbReference type="InterPro" id="IPR054767">
    <property type="entry name" value="Cas10-Cmr2_palm2"/>
</dbReference>
<keyword evidence="5" id="KW-0547">Nucleotide-binding</keyword>
<dbReference type="GO" id="GO:0005524">
    <property type="term" value="F:ATP binding"/>
    <property type="evidence" value="ECO:0007669"/>
    <property type="project" value="UniProtKB-KW"/>
</dbReference>
<keyword evidence="4" id="KW-0540">Nuclease</keyword>
<evidence type="ECO:0000256" key="4">
    <source>
        <dbReference type="ARBA" id="ARBA00022722"/>
    </source>
</evidence>
<evidence type="ECO:0000256" key="7">
    <source>
        <dbReference type="ARBA" id="ARBA00022801"/>
    </source>
</evidence>
<dbReference type="Pfam" id="PF18211">
    <property type="entry name" value="Csm1_B"/>
    <property type="match status" value="1"/>
</dbReference>
<comment type="similarity">
    <text evidence="1">Belongs to the CRISPR-associated Cas10/Csm1 family.</text>
</comment>
<dbReference type="Gene3D" id="3.30.70.270">
    <property type="match status" value="1"/>
</dbReference>
<evidence type="ECO:0000256" key="8">
    <source>
        <dbReference type="ARBA" id="ARBA00022839"/>
    </source>
</evidence>
<evidence type="ECO:0000256" key="1">
    <source>
        <dbReference type="ARBA" id="ARBA00005700"/>
    </source>
</evidence>
<keyword evidence="10" id="KW-0051">Antiviral defense</keyword>
<dbReference type="CDD" id="cd09680">
    <property type="entry name" value="Cas10_III"/>
    <property type="match status" value="1"/>
</dbReference>
<dbReference type="InterPro" id="IPR000160">
    <property type="entry name" value="GGDEF_dom"/>
</dbReference>
<dbReference type="NCBIfam" id="TIGR02578">
    <property type="entry name" value="cas_TM1811_Csm1"/>
    <property type="match status" value="1"/>
</dbReference>
<dbReference type="InterPro" id="IPR013408">
    <property type="entry name" value="Cas10/Csm1"/>
</dbReference>
<gene>
    <name evidence="13" type="ORF">IV43_GL001641</name>
</gene>
<evidence type="ECO:0000256" key="11">
    <source>
        <dbReference type="ARBA" id="ARBA00032922"/>
    </source>
</evidence>
<evidence type="ECO:0000256" key="2">
    <source>
        <dbReference type="ARBA" id="ARBA00014333"/>
    </source>
</evidence>